<dbReference type="Pfam" id="PF13460">
    <property type="entry name" value="NAD_binding_10"/>
    <property type="match status" value="1"/>
</dbReference>
<reference evidence="2" key="1">
    <citation type="journal article" date="2019" name="G3 (Bethesda)">
        <title>Genome Assemblies of Two Rare Opportunistic Yeast Pathogens: Diutina rugosa (syn. Candida rugosa) and Trichomonascus ciferrii (syn. Candida ciferrii).</title>
        <authorList>
            <person name="Mixao V."/>
            <person name="Saus E."/>
            <person name="Hansen A.P."/>
            <person name="Lass-Florl C."/>
            <person name="Gabaldon T."/>
        </authorList>
    </citation>
    <scope>NUCLEOTIDE SEQUENCE</scope>
    <source>
        <strain evidence="2">CBS 4856</strain>
    </source>
</reference>
<gene>
    <name evidence="2" type="ORF">TRICI_003800</name>
</gene>
<proteinExistence type="predicted"/>
<dbReference type="PANTHER" id="PTHR15020">
    <property type="entry name" value="FLAVIN REDUCTASE-RELATED"/>
    <property type="match status" value="1"/>
</dbReference>
<dbReference type="VEuPathDB" id="FungiDB:TRICI_003800"/>
<evidence type="ECO:0000259" key="1">
    <source>
        <dbReference type="Pfam" id="PF13460"/>
    </source>
</evidence>
<dbReference type="Gene3D" id="3.40.50.720">
    <property type="entry name" value="NAD(P)-binding Rossmann-like Domain"/>
    <property type="match status" value="1"/>
</dbReference>
<dbReference type="InterPro" id="IPR036291">
    <property type="entry name" value="NAD(P)-bd_dom_sf"/>
</dbReference>
<accession>A0A642V2Q3</accession>
<dbReference type="CDD" id="cd05243">
    <property type="entry name" value="SDR_a5"/>
    <property type="match status" value="1"/>
</dbReference>
<dbReference type="Proteomes" id="UP000761534">
    <property type="component" value="Unassembled WGS sequence"/>
</dbReference>
<dbReference type="PANTHER" id="PTHR15020:SF50">
    <property type="entry name" value="UPF0659 PROTEIN YMR090W"/>
    <property type="match status" value="1"/>
</dbReference>
<dbReference type="InterPro" id="IPR016040">
    <property type="entry name" value="NAD(P)-bd_dom"/>
</dbReference>
<sequence length="208" mass="23224">MRVVCNAKLKQSGTYEPLAIVRKEEYKKELESQGIKTQLVHIDDRLSVLKEAIKGSEAVVFTAGSGGKGHDLTVAVDLDGAVKTMEATEQLGIKRYIMVSAYGADDRDYWHTNPIRTYYTCKHYADRELRRTNLDYTILQPALLKDESGTGKIADFEEAKSAKPELLHITRDDVASIVVESLKIQNTFRKTIPLINGDIPIVDGLKKA</sequence>
<evidence type="ECO:0000313" key="3">
    <source>
        <dbReference type="Proteomes" id="UP000761534"/>
    </source>
</evidence>
<feature type="domain" description="NAD(P)-binding" evidence="1">
    <location>
        <begin position="8"/>
        <end position="183"/>
    </location>
</feature>
<name>A0A642V2Q3_9ASCO</name>
<dbReference type="AlphaFoldDB" id="A0A642V2Q3"/>
<dbReference type="OrthoDB" id="10254604at2759"/>
<comment type="caution">
    <text evidence="2">The sequence shown here is derived from an EMBL/GenBank/DDBJ whole genome shotgun (WGS) entry which is preliminary data.</text>
</comment>
<evidence type="ECO:0000313" key="2">
    <source>
        <dbReference type="EMBL" id="KAA8911438.1"/>
    </source>
</evidence>
<organism evidence="2 3">
    <name type="scientific">Trichomonascus ciferrii</name>
    <dbReference type="NCBI Taxonomy" id="44093"/>
    <lineage>
        <taxon>Eukaryota</taxon>
        <taxon>Fungi</taxon>
        <taxon>Dikarya</taxon>
        <taxon>Ascomycota</taxon>
        <taxon>Saccharomycotina</taxon>
        <taxon>Dipodascomycetes</taxon>
        <taxon>Dipodascales</taxon>
        <taxon>Trichomonascaceae</taxon>
        <taxon>Trichomonascus</taxon>
        <taxon>Trichomonascus ciferrii complex</taxon>
    </lineage>
</organism>
<dbReference type="SUPFAM" id="SSF51735">
    <property type="entry name" value="NAD(P)-binding Rossmann-fold domains"/>
    <property type="match status" value="1"/>
</dbReference>
<keyword evidence="3" id="KW-1185">Reference proteome</keyword>
<dbReference type="EMBL" id="SWFS01000283">
    <property type="protein sequence ID" value="KAA8911438.1"/>
    <property type="molecule type" value="Genomic_DNA"/>
</dbReference>
<protein>
    <recommendedName>
        <fullName evidence="1">NAD(P)-binding domain-containing protein</fullName>
    </recommendedName>
</protein>